<sequence>MTARAPRRAGSACTPARSRAAAARHIAETLPDGRHAELAGQSHEVAPEAITPAIVEFVTS</sequence>
<evidence type="ECO:0008006" key="4">
    <source>
        <dbReference type="Google" id="ProtNLM"/>
    </source>
</evidence>
<evidence type="ECO:0000313" key="3">
    <source>
        <dbReference type="Proteomes" id="UP000248544"/>
    </source>
</evidence>
<dbReference type="EMBL" id="POUA01000095">
    <property type="protein sequence ID" value="PZG46558.1"/>
    <property type="molecule type" value="Genomic_DNA"/>
</dbReference>
<organism evidence="2 3">
    <name type="scientific">Spongiactinospora gelatinilytica</name>
    <dbReference type="NCBI Taxonomy" id="2666298"/>
    <lineage>
        <taxon>Bacteria</taxon>
        <taxon>Bacillati</taxon>
        <taxon>Actinomycetota</taxon>
        <taxon>Actinomycetes</taxon>
        <taxon>Streptosporangiales</taxon>
        <taxon>Streptosporangiaceae</taxon>
        <taxon>Spongiactinospora</taxon>
    </lineage>
</organism>
<reference evidence="2 3" key="1">
    <citation type="submission" date="2018-01" db="EMBL/GenBank/DDBJ databases">
        <title>Draft genome sequence of Sphaerisporangium sp. 7K107.</title>
        <authorList>
            <person name="Sahin N."/>
            <person name="Saygin H."/>
            <person name="Ay H."/>
        </authorList>
    </citation>
    <scope>NUCLEOTIDE SEQUENCE [LARGE SCALE GENOMIC DNA]</scope>
    <source>
        <strain evidence="2 3">7K107</strain>
    </source>
</reference>
<name>A0A2W2HAM1_9ACTN</name>
<evidence type="ECO:0000256" key="1">
    <source>
        <dbReference type="SAM" id="MobiDB-lite"/>
    </source>
</evidence>
<feature type="region of interest" description="Disordered" evidence="1">
    <location>
        <begin position="1"/>
        <end position="23"/>
    </location>
</feature>
<protein>
    <recommendedName>
        <fullName evidence="4">Alpha/beta hydrolase</fullName>
    </recommendedName>
</protein>
<dbReference type="RefSeq" id="WP_111167682.1">
    <property type="nucleotide sequence ID" value="NZ_POUA01000095.1"/>
</dbReference>
<dbReference type="InterPro" id="IPR029058">
    <property type="entry name" value="AB_hydrolase_fold"/>
</dbReference>
<dbReference type="AlphaFoldDB" id="A0A2W2HAM1"/>
<gene>
    <name evidence="2" type="ORF">C1I98_14375</name>
</gene>
<keyword evidence="3" id="KW-1185">Reference proteome</keyword>
<proteinExistence type="predicted"/>
<dbReference type="Proteomes" id="UP000248544">
    <property type="component" value="Unassembled WGS sequence"/>
</dbReference>
<comment type="caution">
    <text evidence="2">The sequence shown here is derived from an EMBL/GenBank/DDBJ whole genome shotgun (WGS) entry which is preliminary data.</text>
</comment>
<evidence type="ECO:0000313" key="2">
    <source>
        <dbReference type="EMBL" id="PZG46558.1"/>
    </source>
</evidence>
<accession>A0A2W2HAM1</accession>
<dbReference type="Gene3D" id="3.40.50.1820">
    <property type="entry name" value="alpha/beta hydrolase"/>
    <property type="match status" value="1"/>
</dbReference>